<accession>A0A811ZZG5</accession>
<proteinExistence type="predicted"/>
<dbReference type="GO" id="GO:0018493">
    <property type="term" value="F:formylmethanofuran dehydrogenase activity"/>
    <property type="evidence" value="ECO:0007669"/>
    <property type="project" value="UniProtKB-EC"/>
</dbReference>
<organism evidence="2 3">
    <name type="scientific">Candidatus Argoarchaeum ethanivorans</name>
    <dbReference type="NCBI Taxonomy" id="2608793"/>
    <lineage>
        <taxon>Archaea</taxon>
        <taxon>Methanobacteriati</taxon>
        <taxon>Methanobacteriota</taxon>
        <taxon>Stenosarchaea group</taxon>
        <taxon>Methanomicrobia</taxon>
        <taxon>Methanosarcinales</taxon>
        <taxon>Methanosarcinales incertae sedis</taxon>
        <taxon>GOM Arc I cluster</taxon>
        <taxon>Candidatus Argoarchaeum</taxon>
    </lineage>
</organism>
<gene>
    <name evidence="2" type="primary">fmdC_1</name>
    <name evidence="2" type="ORF">DNFNHJIP_00278</name>
</gene>
<dbReference type="EC" id="1.2.7.12" evidence="2"/>
<evidence type="ECO:0000259" key="1">
    <source>
        <dbReference type="Pfam" id="PF01493"/>
    </source>
</evidence>
<dbReference type="InterPro" id="IPR012061">
    <property type="entry name" value="Glu_synth_lsu_3"/>
</dbReference>
<feature type="domain" description="Glutamate synthase alpha subunit C-terminal" evidence="1">
    <location>
        <begin position="31"/>
        <end position="185"/>
    </location>
</feature>
<evidence type="ECO:0000313" key="2">
    <source>
        <dbReference type="EMBL" id="CAD7766877.1"/>
    </source>
</evidence>
<keyword evidence="2" id="KW-0560">Oxidoreductase</keyword>
<dbReference type="SUPFAM" id="SSF69336">
    <property type="entry name" value="Alpha subunit of glutamate synthase, C-terminal domain"/>
    <property type="match status" value="1"/>
</dbReference>
<dbReference type="Pfam" id="PF01493">
    <property type="entry name" value="GXGXG"/>
    <property type="match status" value="1"/>
</dbReference>
<dbReference type="PANTHER" id="PTHR39673:SF5">
    <property type="entry name" value="TUNGSTEN-CONTAINING FORMYLMETHANOFURAN DEHYDROGENASE 2 SUBUNIT C"/>
    <property type="match status" value="1"/>
</dbReference>
<dbReference type="InterPro" id="IPR035710">
    <property type="entry name" value="Archaeal_gltB"/>
</dbReference>
<protein>
    <submittedName>
        <fullName evidence="2">Molybdenum-containing formylmethanofuran dehydrogenase 1 subunit C</fullName>
        <ecNumber evidence="2">1.2.7.12</ecNumber>
    </submittedName>
</protein>
<dbReference type="CDD" id="cd00981">
    <property type="entry name" value="arch_gltB"/>
    <property type="match status" value="1"/>
</dbReference>
<dbReference type="Gene3D" id="2.160.20.60">
    <property type="entry name" value="Glutamate synthase, alpha subunit, C-terminal domain"/>
    <property type="match status" value="1"/>
</dbReference>
<dbReference type="EMBL" id="CAJHZY010000022">
    <property type="protein sequence ID" value="CAD7766877.1"/>
    <property type="molecule type" value="Genomic_DNA"/>
</dbReference>
<dbReference type="AlphaFoldDB" id="A0A811ZZG5"/>
<dbReference type="InterPro" id="IPR002489">
    <property type="entry name" value="Glu_synth_asu_C"/>
</dbReference>
<reference evidence="2" key="1">
    <citation type="submission" date="2020-12" db="EMBL/GenBank/DDBJ databases">
        <authorList>
            <person name="Hahn C.J."/>
            <person name="Laso-Perez R."/>
            <person name="Vulcano F."/>
            <person name="Vaziourakis K.-M."/>
            <person name="Stokke R."/>
            <person name="Steen I.H."/>
            <person name="Teske A."/>
            <person name="Boetius A."/>
            <person name="Liebeke M."/>
            <person name="Amann R."/>
            <person name="Knittel K."/>
        </authorList>
    </citation>
    <scope>NUCLEOTIDE SEQUENCE</scope>
    <source>
        <strain evidence="2">Gfbio:c6db26ca-90af-429b-aeed-0e3e8aed0b5e:GoM-Arc1_AMV-AAA_792_C10</strain>
    </source>
</reference>
<dbReference type="Proteomes" id="UP000614580">
    <property type="component" value="Unassembled WGS sequence"/>
</dbReference>
<evidence type="ECO:0000313" key="3">
    <source>
        <dbReference type="Proteomes" id="UP000614580"/>
    </source>
</evidence>
<dbReference type="InterPro" id="IPR036485">
    <property type="entry name" value="Glu_synth_asu_C_sf"/>
</dbReference>
<dbReference type="PANTHER" id="PTHR39673">
    <property type="entry name" value="TUNGSTEN FORMYLMETHANOFURAN DEHYDROGENASE, SUBUNIT C (FWDC)"/>
    <property type="match status" value="1"/>
</dbReference>
<sequence>MAMKIDCSGMYYRKLNKIIRDATEAGESEFILDHVNGQRYIGSGINKKVKITINGVPGNDLAMFMNGPLITVNANAQDGIANTMNAGEIIVHGDAGDVIGYGMRGGKIYIKGNVGYRTGIHMKEYKKQVPVIVAGGVACDFCAEYMAGGILILLGLERKGDIPITGDYLGTGMHGGVIYIRGGVDESMLGKEVSVLELDEKDMKLLKKHLAEFCEHFGFDLEEVMSKPFVKLIPVSSRPYGNLYAY</sequence>
<dbReference type="PIRSF" id="PIRSF006519">
    <property type="entry name" value="GOGAT_dom3"/>
    <property type="match status" value="1"/>
</dbReference>
<comment type="caution">
    <text evidence="2">The sequence shown here is derived from an EMBL/GenBank/DDBJ whole genome shotgun (WGS) entry which is preliminary data.</text>
</comment>
<name>A0A811ZZG5_9EURY</name>